<comment type="caution">
    <text evidence="2">The sequence shown here is derived from an EMBL/GenBank/DDBJ whole genome shotgun (WGS) entry which is preliminary data.</text>
</comment>
<gene>
    <name evidence="2" type="ORF">C1949_03550</name>
</gene>
<dbReference type="InterPro" id="IPR050990">
    <property type="entry name" value="UPF0237/GcvR_regulator"/>
</dbReference>
<dbReference type="RefSeq" id="WP_104737098.1">
    <property type="nucleotide sequence ID" value="NZ_BMHR01000004.1"/>
</dbReference>
<dbReference type="Pfam" id="PF13740">
    <property type="entry name" value="ACT_6"/>
    <property type="match status" value="1"/>
</dbReference>
<evidence type="ECO:0000313" key="2">
    <source>
        <dbReference type="EMBL" id="POB05774.1"/>
    </source>
</evidence>
<organism evidence="2 3">
    <name type="scientific">Halopseudomonas oceani</name>
    <dbReference type="NCBI Taxonomy" id="1708783"/>
    <lineage>
        <taxon>Bacteria</taxon>
        <taxon>Pseudomonadati</taxon>
        <taxon>Pseudomonadota</taxon>
        <taxon>Gammaproteobacteria</taxon>
        <taxon>Pseudomonadales</taxon>
        <taxon>Pseudomonadaceae</taxon>
        <taxon>Halopseudomonas</taxon>
    </lineage>
</organism>
<dbReference type="OrthoDB" id="5814713at2"/>
<keyword evidence="3" id="KW-1185">Reference proteome</keyword>
<keyword evidence="1" id="KW-0963">Cytoplasm</keyword>
<protein>
    <recommendedName>
        <fullName evidence="1">Glycine cleavage system transcriptional repressor</fullName>
    </recommendedName>
</protein>
<dbReference type="CDD" id="cd04869">
    <property type="entry name" value="ACT_GcvR_2"/>
    <property type="match status" value="1"/>
</dbReference>
<dbReference type="PIRSF" id="PIRSF028103">
    <property type="entry name" value="GcvR"/>
    <property type="match status" value="1"/>
</dbReference>
<dbReference type="SUPFAM" id="SSF55021">
    <property type="entry name" value="ACT-like"/>
    <property type="match status" value="2"/>
</dbReference>
<keyword evidence="1" id="KW-0804">Transcription</keyword>
<dbReference type="InterPro" id="IPR045865">
    <property type="entry name" value="ACT-like_dom_sf"/>
</dbReference>
<accession>A0A2P4EZ61</accession>
<dbReference type="InterPro" id="IPR016867">
    <property type="entry name" value="GcvR"/>
</dbReference>
<comment type="subcellular location">
    <subcellularLocation>
        <location evidence="1">Cytoplasm</location>
    </subcellularLocation>
</comment>
<evidence type="ECO:0000256" key="1">
    <source>
        <dbReference type="PIRNR" id="PIRNR028103"/>
    </source>
</evidence>
<proteinExistence type="predicted"/>
<reference evidence="2 3" key="1">
    <citation type="submission" date="2018-01" db="EMBL/GenBank/DDBJ databases">
        <title>Draft genome of the type strain Pseudomonas oceani DSM 100277 isolated from the deep water in Okinawa trough, northwestern Pacific Ocean.</title>
        <authorList>
            <person name="Gomila M."/>
            <person name="Mulet M."/>
            <person name="Garcia-Valdes E."/>
            <person name="Lalucat J."/>
        </authorList>
    </citation>
    <scope>NUCLEOTIDE SEQUENCE [LARGE SCALE GENOMIC DNA]</scope>
    <source>
        <strain evidence="2 3">DSM 100277</strain>
    </source>
</reference>
<dbReference type="Proteomes" id="UP000243451">
    <property type="component" value="Unassembled WGS sequence"/>
</dbReference>
<keyword evidence="1" id="KW-0678">Repressor</keyword>
<dbReference type="Gene3D" id="3.30.70.260">
    <property type="match status" value="2"/>
</dbReference>
<dbReference type="PANTHER" id="PTHR34875:SF5">
    <property type="entry name" value="GLYCINE CLEAVAGE SYSTEM TRANSCRIPTIONAL REPRESSOR"/>
    <property type="match status" value="1"/>
</dbReference>
<dbReference type="PANTHER" id="PTHR34875">
    <property type="entry name" value="UPF0237 PROTEIN MJ1558"/>
    <property type="match status" value="1"/>
</dbReference>
<sequence length="185" mass="21056">MSSTPSHREQYLVVHVMGQETTSLASLLTRLCTEHRCQIISSRMSRHGSCAVLLLQVSGNWDALARLEALLPALAKREHFQLSMSRSHSIDERPQALPYNVFVTAAQRPELVGELCNFFQQLSIDIEELQSFTYLAQHTGTPMLNLTLTIAIPVKTQLSWLREQFLDFCDELNLDAVIEPWRPLH</sequence>
<dbReference type="GO" id="GO:0005737">
    <property type="term" value="C:cytoplasm"/>
    <property type="evidence" value="ECO:0007669"/>
    <property type="project" value="UniProtKB-SubCell"/>
</dbReference>
<dbReference type="AlphaFoldDB" id="A0A2P4EZ61"/>
<evidence type="ECO:0000313" key="3">
    <source>
        <dbReference type="Proteomes" id="UP000243451"/>
    </source>
</evidence>
<dbReference type="EMBL" id="PPSK01000002">
    <property type="protein sequence ID" value="POB05774.1"/>
    <property type="molecule type" value="Genomic_DNA"/>
</dbReference>
<name>A0A2P4EZ61_9GAMM</name>
<dbReference type="GO" id="GO:0006355">
    <property type="term" value="P:regulation of DNA-templated transcription"/>
    <property type="evidence" value="ECO:0007669"/>
    <property type="project" value="UniProtKB-UniRule"/>
</dbReference>